<dbReference type="PANTHER" id="PTHR48047:SF61">
    <property type="entry name" value="OS04G0273600 PROTEIN"/>
    <property type="match status" value="1"/>
</dbReference>
<dbReference type="InParanoid" id="V4U056"/>
<accession>V4U056</accession>
<dbReference type="AlphaFoldDB" id="V4U056"/>
<protein>
    <submittedName>
        <fullName evidence="5">Uncharacterized protein</fullName>
    </submittedName>
</protein>
<evidence type="ECO:0000256" key="2">
    <source>
        <dbReference type="ARBA" id="ARBA00022676"/>
    </source>
</evidence>
<dbReference type="InterPro" id="IPR002213">
    <property type="entry name" value="UDP_glucos_trans"/>
</dbReference>
<evidence type="ECO:0000256" key="3">
    <source>
        <dbReference type="ARBA" id="ARBA00022679"/>
    </source>
</evidence>
<evidence type="ECO:0000313" key="5">
    <source>
        <dbReference type="EMBL" id="ESR59242.1"/>
    </source>
</evidence>
<dbReference type="PANTHER" id="PTHR48047">
    <property type="entry name" value="GLYCOSYLTRANSFERASE"/>
    <property type="match status" value="1"/>
</dbReference>
<evidence type="ECO:0000256" key="1">
    <source>
        <dbReference type="ARBA" id="ARBA00009995"/>
    </source>
</evidence>
<dbReference type="Pfam" id="PF00201">
    <property type="entry name" value="UDPGT"/>
    <property type="match status" value="1"/>
</dbReference>
<gene>
    <name evidence="5" type="ORF">CICLE_v10016844mg</name>
</gene>
<dbReference type="GO" id="GO:0035251">
    <property type="term" value="F:UDP-glucosyltransferase activity"/>
    <property type="evidence" value="ECO:0007669"/>
    <property type="project" value="TreeGrafter"/>
</dbReference>
<organism evidence="5 6">
    <name type="scientific">Citrus clementina</name>
    <name type="common">Clementine</name>
    <name type="synonym">Citrus deliciosa x Citrus sinensis</name>
    <dbReference type="NCBI Taxonomy" id="85681"/>
    <lineage>
        <taxon>Eukaryota</taxon>
        <taxon>Viridiplantae</taxon>
        <taxon>Streptophyta</taxon>
        <taxon>Embryophyta</taxon>
        <taxon>Tracheophyta</taxon>
        <taxon>Spermatophyta</taxon>
        <taxon>Magnoliopsida</taxon>
        <taxon>eudicotyledons</taxon>
        <taxon>Gunneridae</taxon>
        <taxon>Pentapetalae</taxon>
        <taxon>rosids</taxon>
        <taxon>malvids</taxon>
        <taxon>Sapindales</taxon>
        <taxon>Rutaceae</taxon>
        <taxon>Aurantioideae</taxon>
        <taxon>Citrus</taxon>
    </lineage>
</organism>
<comment type="similarity">
    <text evidence="1 4">Belongs to the UDP-glycosyltransferase family.</text>
</comment>
<dbReference type="SUPFAM" id="SSF53756">
    <property type="entry name" value="UDP-Glycosyltransferase/glycogen phosphorylase"/>
    <property type="match status" value="1"/>
</dbReference>
<dbReference type="eggNOG" id="KOG1192">
    <property type="taxonomic scope" value="Eukaryota"/>
</dbReference>
<name>V4U056_CITCL</name>
<dbReference type="FunFam" id="3.40.50.2000:FF:000064">
    <property type="entry name" value="Glycosyltransferase"/>
    <property type="match status" value="1"/>
</dbReference>
<evidence type="ECO:0000256" key="4">
    <source>
        <dbReference type="RuleBase" id="RU003718"/>
    </source>
</evidence>
<dbReference type="InterPro" id="IPR035595">
    <property type="entry name" value="UDP_glycos_trans_CS"/>
</dbReference>
<dbReference type="PROSITE" id="PS00375">
    <property type="entry name" value="UDPGT"/>
    <property type="match status" value="1"/>
</dbReference>
<keyword evidence="6" id="KW-1185">Reference proteome</keyword>
<dbReference type="EMBL" id="KI536312">
    <property type="protein sequence ID" value="ESR59242.1"/>
    <property type="molecule type" value="Genomic_DNA"/>
</dbReference>
<dbReference type="KEGG" id="cic:CICLE_v10016844mg"/>
<dbReference type="Proteomes" id="UP000030687">
    <property type="component" value="Unassembled WGS sequence"/>
</dbReference>
<keyword evidence="3 4" id="KW-0808">Transferase</keyword>
<dbReference type="Gene3D" id="3.40.50.2000">
    <property type="entry name" value="Glycogen Phosphorylase B"/>
    <property type="match status" value="1"/>
</dbReference>
<dbReference type="CDD" id="cd03784">
    <property type="entry name" value="GT1_Gtf-like"/>
    <property type="match status" value="1"/>
</dbReference>
<sequence>MALEACGKNFIWVVKPPLGFDLNSEFRANEWLPEGFEERIKDSGQGLVVQKWAPQVEILSHKSISAFLSHCGWNSVLEALSHGVPIIGWPLAAEQFYNSKLLEEVIGVCVEVARGMNCEVSKENLSAKFELVMNETEKGMDLRKKASEVEMIIKNAVRNEEKFKGSSVKAMEQFLDAALMMKKAQKEED</sequence>
<keyword evidence="2 4" id="KW-0328">Glycosyltransferase</keyword>
<dbReference type="Gramene" id="ESR59242">
    <property type="protein sequence ID" value="ESR59242"/>
    <property type="gene ID" value="CICLE_v10016844mg"/>
</dbReference>
<proteinExistence type="inferred from homology"/>
<reference evidence="5 6" key="1">
    <citation type="submission" date="2013-10" db="EMBL/GenBank/DDBJ databases">
        <authorList>
            <consortium name="International Citrus Genome Consortium"/>
            <person name="Jenkins J."/>
            <person name="Schmutz J."/>
            <person name="Prochnik S."/>
            <person name="Rokhsar D."/>
            <person name="Gmitter F."/>
            <person name="Ollitrault P."/>
            <person name="Machado M."/>
            <person name="Talon M."/>
            <person name="Wincker P."/>
            <person name="Jaillon O."/>
            <person name="Morgante M."/>
        </authorList>
    </citation>
    <scope>NUCLEOTIDE SEQUENCE</scope>
    <source>
        <strain evidence="6">cv. Clemenules</strain>
    </source>
</reference>
<evidence type="ECO:0000313" key="6">
    <source>
        <dbReference type="Proteomes" id="UP000030687"/>
    </source>
</evidence>
<dbReference type="OMA" id="EAPFNSE"/>